<dbReference type="PROSITE" id="PS50850">
    <property type="entry name" value="MFS"/>
    <property type="match status" value="1"/>
</dbReference>
<evidence type="ECO:0000256" key="4">
    <source>
        <dbReference type="ARBA" id="ARBA00023136"/>
    </source>
</evidence>
<feature type="transmembrane region" description="Helical" evidence="5">
    <location>
        <begin position="82"/>
        <end position="103"/>
    </location>
</feature>
<sequence length="468" mass="49024">MATAPASWPVLFRGRRLPHTVLLTLSIGVHAIGLFIVSTVFPSVVGDLGGAAFYTWATMLYTIMSIMGTACGGLLKARLDLRYGYILGALVHLAGAVGCAVAPHFAMLLAARALQGLGSGLLIALAYSMISELYDEELRPLILSAVSGMWGVAALIGPVVGGMFADIGWWRGAFWAATPVLLLLSMLAWSTLPPMPRQGMGERLPLLRLLLLGTGVLAVGWSGQVASLEWRLVLLAVACLFVGSTFQLDRQIVNRLFPSRPLSLQRQVGTGYWIFFLYGMTTSQITVFMPLAIQVLYGVSLLRAGYFTAILSIAWTVTALLSASLQDRRVHLVVLLGPVVMTCGVAGVAAFAVPGPLGGLSLALFWVGGGIGLCFAHISSWTMAAAQPGEQALTASSIPMIQSLGIAFGAAIAGLVANAAGIAEGISPATVAAAATWVSRVGIVAPACIIILALRLRWLRRGAVSTAG</sequence>
<evidence type="ECO:0000313" key="7">
    <source>
        <dbReference type="EMBL" id="ETX07156.1"/>
    </source>
</evidence>
<dbReference type="Gene3D" id="1.20.1250.20">
    <property type="entry name" value="MFS general substrate transporter like domains"/>
    <property type="match status" value="2"/>
</dbReference>
<reference evidence="7 8" key="1">
    <citation type="journal article" date="2014" name="Nature">
        <title>An environmental bacterial taxon with a large and distinct metabolic repertoire.</title>
        <authorList>
            <person name="Wilson M.C."/>
            <person name="Mori T."/>
            <person name="Ruckert C."/>
            <person name="Uria A.R."/>
            <person name="Helf M.J."/>
            <person name="Takada K."/>
            <person name="Gernert C."/>
            <person name="Steffens U.A."/>
            <person name="Heycke N."/>
            <person name="Schmitt S."/>
            <person name="Rinke C."/>
            <person name="Helfrich E.J."/>
            <person name="Brachmann A.O."/>
            <person name="Gurgui C."/>
            <person name="Wakimoto T."/>
            <person name="Kracht M."/>
            <person name="Crusemann M."/>
            <person name="Hentschel U."/>
            <person name="Abe I."/>
            <person name="Matsunaga S."/>
            <person name="Kalinowski J."/>
            <person name="Takeyama H."/>
            <person name="Piel J."/>
        </authorList>
    </citation>
    <scope>NUCLEOTIDE SEQUENCE [LARGE SCALE GENOMIC DNA]</scope>
    <source>
        <strain evidence="8">TSY2</strain>
    </source>
</reference>
<comment type="subcellular location">
    <subcellularLocation>
        <location evidence="1">Membrane</location>
        <topology evidence="1">Multi-pass membrane protein</topology>
    </subcellularLocation>
</comment>
<comment type="caution">
    <text evidence="7">The sequence shown here is derived from an EMBL/GenBank/DDBJ whole genome shotgun (WGS) entry which is preliminary data.</text>
</comment>
<dbReference type="PANTHER" id="PTHR23501:SF154">
    <property type="entry name" value="MULTIDRUG-EFFLUX TRANSPORTER RV1634-RELATED"/>
    <property type="match status" value="1"/>
</dbReference>
<feature type="transmembrane region" description="Helical" evidence="5">
    <location>
        <begin position="141"/>
        <end position="160"/>
    </location>
</feature>
<feature type="transmembrane region" description="Helical" evidence="5">
    <location>
        <begin position="53"/>
        <end position="75"/>
    </location>
</feature>
<dbReference type="Proteomes" id="UP000019140">
    <property type="component" value="Unassembled WGS sequence"/>
</dbReference>
<feature type="transmembrane region" description="Helical" evidence="5">
    <location>
        <begin position="429"/>
        <end position="454"/>
    </location>
</feature>
<dbReference type="InterPro" id="IPR036259">
    <property type="entry name" value="MFS_trans_sf"/>
</dbReference>
<feature type="transmembrane region" description="Helical" evidence="5">
    <location>
        <begin position="404"/>
        <end position="423"/>
    </location>
</feature>
<evidence type="ECO:0000256" key="2">
    <source>
        <dbReference type="ARBA" id="ARBA00022692"/>
    </source>
</evidence>
<protein>
    <recommendedName>
        <fullName evidence="6">Major facilitator superfamily (MFS) profile domain-containing protein</fullName>
    </recommendedName>
</protein>
<dbReference type="EMBL" id="AZHX01000517">
    <property type="protein sequence ID" value="ETX07156.1"/>
    <property type="molecule type" value="Genomic_DNA"/>
</dbReference>
<dbReference type="InterPro" id="IPR020846">
    <property type="entry name" value="MFS_dom"/>
</dbReference>
<keyword evidence="4 5" id="KW-0472">Membrane</keyword>
<gene>
    <name evidence="7" type="ORF">ETSY2_12875</name>
</gene>
<dbReference type="PANTHER" id="PTHR23501">
    <property type="entry name" value="MAJOR FACILITATOR SUPERFAMILY"/>
    <property type="match status" value="1"/>
</dbReference>
<feature type="transmembrane region" description="Helical" evidence="5">
    <location>
        <begin position="230"/>
        <end position="249"/>
    </location>
</feature>
<feature type="transmembrane region" description="Helical" evidence="5">
    <location>
        <begin position="109"/>
        <end position="129"/>
    </location>
</feature>
<feature type="transmembrane region" description="Helical" evidence="5">
    <location>
        <begin position="21"/>
        <end position="41"/>
    </location>
</feature>
<dbReference type="GO" id="GO:0022857">
    <property type="term" value="F:transmembrane transporter activity"/>
    <property type="evidence" value="ECO:0007669"/>
    <property type="project" value="InterPro"/>
</dbReference>
<feature type="transmembrane region" description="Helical" evidence="5">
    <location>
        <begin position="359"/>
        <end position="383"/>
    </location>
</feature>
<feature type="transmembrane region" description="Helical" evidence="5">
    <location>
        <begin position="270"/>
        <end position="293"/>
    </location>
</feature>
<feature type="domain" description="Major facilitator superfamily (MFS) profile" evidence="6">
    <location>
        <begin position="19"/>
        <end position="457"/>
    </location>
</feature>
<feature type="transmembrane region" description="Helical" evidence="5">
    <location>
        <begin position="332"/>
        <end position="353"/>
    </location>
</feature>
<evidence type="ECO:0000313" key="8">
    <source>
        <dbReference type="Proteomes" id="UP000019140"/>
    </source>
</evidence>
<dbReference type="Pfam" id="PF07690">
    <property type="entry name" value="MFS_1"/>
    <property type="match status" value="1"/>
</dbReference>
<evidence type="ECO:0000256" key="1">
    <source>
        <dbReference type="ARBA" id="ARBA00004141"/>
    </source>
</evidence>
<name>W4MB80_9BACT</name>
<accession>W4MB80</accession>
<keyword evidence="8" id="KW-1185">Reference proteome</keyword>
<evidence type="ECO:0000256" key="5">
    <source>
        <dbReference type="SAM" id="Phobius"/>
    </source>
</evidence>
<dbReference type="InterPro" id="IPR011701">
    <property type="entry name" value="MFS"/>
</dbReference>
<dbReference type="HOGENOM" id="CLU_000960_2_6_7"/>
<organism evidence="7 8">
    <name type="scientific">Candidatus Entotheonella gemina</name>
    <dbReference type="NCBI Taxonomy" id="1429439"/>
    <lineage>
        <taxon>Bacteria</taxon>
        <taxon>Pseudomonadati</taxon>
        <taxon>Nitrospinota/Tectimicrobiota group</taxon>
        <taxon>Candidatus Tectimicrobiota</taxon>
        <taxon>Candidatus Entotheonellia</taxon>
        <taxon>Candidatus Entotheonellales</taxon>
        <taxon>Candidatus Entotheonellaceae</taxon>
        <taxon>Candidatus Entotheonella</taxon>
    </lineage>
</organism>
<evidence type="ECO:0000259" key="6">
    <source>
        <dbReference type="PROSITE" id="PS50850"/>
    </source>
</evidence>
<dbReference type="AlphaFoldDB" id="W4MB80"/>
<proteinExistence type="predicted"/>
<keyword evidence="3 5" id="KW-1133">Transmembrane helix</keyword>
<feature type="transmembrane region" description="Helical" evidence="5">
    <location>
        <begin position="172"/>
        <end position="192"/>
    </location>
</feature>
<dbReference type="GO" id="GO:0005886">
    <property type="term" value="C:plasma membrane"/>
    <property type="evidence" value="ECO:0007669"/>
    <property type="project" value="TreeGrafter"/>
</dbReference>
<evidence type="ECO:0000256" key="3">
    <source>
        <dbReference type="ARBA" id="ARBA00022989"/>
    </source>
</evidence>
<feature type="transmembrane region" description="Helical" evidence="5">
    <location>
        <begin position="305"/>
        <end position="325"/>
    </location>
</feature>
<keyword evidence="2 5" id="KW-0812">Transmembrane</keyword>
<dbReference type="SUPFAM" id="SSF103473">
    <property type="entry name" value="MFS general substrate transporter"/>
    <property type="match status" value="1"/>
</dbReference>
<feature type="transmembrane region" description="Helical" evidence="5">
    <location>
        <begin position="204"/>
        <end position="224"/>
    </location>
</feature>